<evidence type="ECO:0000256" key="1">
    <source>
        <dbReference type="ARBA" id="ARBA00001954"/>
    </source>
</evidence>
<keyword evidence="9" id="KW-0805">Transcription regulation</keyword>
<protein>
    <submittedName>
        <fullName evidence="16">Uncharacterized protein</fullName>
    </submittedName>
</protein>
<dbReference type="InterPro" id="IPR001841">
    <property type="entry name" value="Znf_RING"/>
</dbReference>
<dbReference type="InterPro" id="IPR018866">
    <property type="entry name" value="Znf-4CXXC_R1"/>
</dbReference>
<dbReference type="Pfam" id="PF02373">
    <property type="entry name" value="JmjC"/>
    <property type="match status" value="1"/>
</dbReference>
<comment type="similarity">
    <text evidence="3">Belongs to the JARID1 histone demethylase family.</text>
</comment>
<evidence type="ECO:0000256" key="5">
    <source>
        <dbReference type="ARBA" id="ARBA00022771"/>
    </source>
</evidence>
<evidence type="ECO:0000256" key="3">
    <source>
        <dbReference type="ARBA" id="ARBA00006801"/>
    </source>
</evidence>
<dbReference type="Pfam" id="PF10497">
    <property type="entry name" value="zf-4CXXC_R1"/>
    <property type="match status" value="1"/>
</dbReference>
<keyword evidence="17" id="KW-1185">Reference proteome</keyword>
<accession>A0AA39SLY5</accession>
<comment type="cofactor">
    <cofactor evidence="1">
        <name>Fe(2+)</name>
        <dbReference type="ChEBI" id="CHEBI:29033"/>
    </cofactor>
</comment>
<dbReference type="GO" id="GO:0006357">
    <property type="term" value="P:regulation of transcription by RNA polymerase II"/>
    <property type="evidence" value="ECO:0007669"/>
    <property type="project" value="TreeGrafter"/>
</dbReference>
<dbReference type="GO" id="GO:0016491">
    <property type="term" value="F:oxidoreductase activity"/>
    <property type="evidence" value="ECO:0007669"/>
    <property type="project" value="UniProtKB-KW"/>
</dbReference>
<dbReference type="InterPro" id="IPR046796">
    <property type="entry name" value="Transposase_32_dom"/>
</dbReference>
<evidence type="ECO:0000256" key="12">
    <source>
        <dbReference type="ARBA" id="ARBA00060112"/>
    </source>
</evidence>
<dbReference type="Proteomes" id="UP001168877">
    <property type="component" value="Unassembled WGS sequence"/>
</dbReference>
<evidence type="ECO:0000256" key="9">
    <source>
        <dbReference type="ARBA" id="ARBA00023015"/>
    </source>
</evidence>
<dbReference type="GO" id="GO:0000785">
    <property type="term" value="C:chromatin"/>
    <property type="evidence" value="ECO:0007669"/>
    <property type="project" value="TreeGrafter"/>
</dbReference>
<evidence type="ECO:0000256" key="6">
    <source>
        <dbReference type="ARBA" id="ARBA00022833"/>
    </source>
</evidence>
<keyword evidence="5 13" id="KW-0863">Zinc-finger</keyword>
<evidence type="ECO:0000256" key="8">
    <source>
        <dbReference type="ARBA" id="ARBA00023004"/>
    </source>
</evidence>
<dbReference type="InterPro" id="IPR003347">
    <property type="entry name" value="JmjC_dom"/>
</dbReference>
<evidence type="ECO:0000256" key="2">
    <source>
        <dbReference type="ARBA" id="ARBA00004123"/>
    </source>
</evidence>
<evidence type="ECO:0000256" key="10">
    <source>
        <dbReference type="ARBA" id="ARBA00023163"/>
    </source>
</evidence>
<keyword evidence="7" id="KW-0560">Oxidoreductase</keyword>
<keyword evidence="6" id="KW-0862">Zinc</keyword>
<evidence type="ECO:0000313" key="17">
    <source>
        <dbReference type="Proteomes" id="UP001168877"/>
    </source>
</evidence>
<keyword evidence="8" id="KW-0408">Iron</keyword>
<evidence type="ECO:0000256" key="13">
    <source>
        <dbReference type="PROSITE-ProRule" id="PRU00175"/>
    </source>
</evidence>
<organism evidence="16 17">
    <name type="scientific">Acer saccharum</name>
    <name type="common">Sugar maple</name>
    <dbReference type="NCBI Taxonomy" id="4024"/>
    <lineage>
        <taxon>Eukaryota</taxon>
        <taxon>Viridiplantae</taxon>
        <taxon>Streptophyta</taxon>
        <taxon>Embryophyta</taxon>
        <taxon>Tracheophyta</taxon>
        <taxon>Spermatophyta</taxon>
        <taxon>Magnoliopsida</taxon>
        <taxon>eudicotyledons</taxon>
        <taxon>Gunneridae</taxon>
        <taxon>Pentapetalae</taxon>
        <taxon>rosids</taxon>
        <taxon>malvids</taxon>
        <taxon>Sapindales</taxon>
        <taxon>Sapindaceae</taxon>
        <taxon>Hippocastanoideae</taxon>
        <taxon>Acereae</taxon>
        <taxon>Acer</taxon>
    </lineage>
</organism>
<dbReference type="EMBL" id="JAUESC010000082">
    <property type="protein sequence ID" value="KAK0594289.1"/>
    <property type="molecule type" value="Genomic_DNA"/>
</dbReference>
<dbReference type="FunFam" id="2.60.120.650:FF:000026">
    <property type="entry name" value="Transcription factor jumonji domain-containing protein"/>
    <property type="match status" value="1"/>
</dbReference>
<dbReference type="GO" id="GO:0032454">
    <property type="term" value="F:histone H3K9 demethylase activity"/>
    <property type="evidence" value="ECO:0007669"/>
    <property type="project" value="InterPro"/>
</dbReference>
<comment type="function">
    <text evidence="12">May function as histone H3 lysine demethylase and be involved in regulation of gene expression.</text>
</comment>
<dbReference type="SUPFAM" id="SSF51197">
    <property type="entry name" value="Clavaminate synthase-like"/>
    <property type="match status" value="1"/>
</dbReference>
<feature type="domain" description="RING-type" evidence="14">
    <location>
        <begin position="324"/>
        <end position="370"/>
    </location>
</feature>
<evidence type="ECO:0000256" key="11">
    <source>
        <dbReference type="ARBA" id="ARBA00023242"/>
    </source>
</evidence>
<dbReference type="CDD" id="cd02208">
    <property type="entry name" value="cupin_RmlC-like"/>
    <property type="match status" value="1"/>
</dbReference>
<dbReference type="PANTHER" id="PTHR12549">
    <property type="entry name" value="JMJC DOMAIN-CONTAINING HISTONE DEMETHYLATION PROTEIN"/>
    <property type="match status" value="1"/>
</dbReference>
<dbReference type="PROSITE" id="PS51184">
    <property type="entry name" value="JMJC"/>
    <property type="match status" value="1"/>
</dbReference>
<dbReference type="GO" id="GO:0000118">
    <property type="term" value="C:histone deacetylase complex"/>
    <property type="evidence" value="ECO:0007669"/>
    <property type="project" value="TreeGrafter"/>
</dbReference>
<evidence type="ECO:0000259" key="14">
    <source>
        <dbReference type="PROSITE" id="PS50089"/>
    </source>
</evidence>
<sequence length="1008" mass="116346">MPHKRSKHLVDDVDRTSPVIRRVLEGKGNLSELSIFNEVAMPHKRSKHLVDDVDRTCPVIRRFLEGTESLHESFTNYRPIIYERCFVLNDLGAQFKEIITRRKWNWVEKKIEAANPTLVREFYSNISESIELPGDHQYQVFVRDVWVTFSPEVIRKTLDLPICSSEQSVACFENVRKSLNKQHFVSRLYKDAGKVLSSKDGLCASSLTDLYSTLHMLVTSCIFPSAQTGRVSLKSATLMWIMATSNLEIPIANAAKVNSLGDRLENPQVAVNSFIKKLSGIHCKNKVSDPSQLQNTSTHADAPSTLLDTSTHVEAPFLKEGVMCHQCMTKNRGTVVCNRCMKKRFCISCIEKWYPMSSKQEIFEACPFCRGICNCKACLKLDIPSKDLMNWELHFFNDKNNNVEHSRYLLHALLPYLKMIDDEQVAEMNMEAKRRCLPISKLKIKKAYKHSNERLYCSNCNTSIFDFHRSCSIPECDYDLCLTCCRLIREQPLQEIGQEVTVKYVNRGLEYFHGGKENDVELPYVTSPKISKRYEWKIRKNGNICCPPRNMNGCGNGTLELTCMFPENHVTELVKNAEKIDRTYKPIHASETSHPCSCPSRKRKAASRDEVQDNYLYCPSASDIQCEDLKHFQRHWIKGEPVIVSNSLEDATGLSWDPLVMKRACREVKQDHDKKDLTCKVTNCLSCCEEEIDYTKFFNRYSKMMEDLHKWPIMLKLKDWPPEHSFGDRLPRHCVEFIHILPFKEYTHPRLGSLNLYTKLPLKCLKADMGPKAYIAYGVVQELGRGDSVTKLHCDMSDAVNVLTHMTEVTPSKRQLNAMKKLRKKHFEQDQREIFGIYPTVEDNADSNTSGSENEIEGSEGGALWDIFRREDVTKLEEYLRKHYKEFRHVYCCPLQQVIHPIHDQTFYLTTEHKMKLRKEYGIEPWTFVQNLGDAVFIPAGCPHQVRNLKSCTKIAMDFVSPENVGECFRLTEEFRKLPQYHSAKEDKLEVKKMIVHAVDSVVRSIQL</sequence>
<evidence type="ECO:0000256" key="4">
    <source>
        <dbReference type="ARBA" id="ARBA00022723"/>
    </source>
</evidence>
<comment type="caution">
    <text evidence="16">The sequence shown here is derived from an EMBL/GenBank/DDBJ whole genome shotgun (WGS) entry which is preliminary data.</text>
</comment>
<proteinExistence type="inferred from homology"/>
<gene>
    <name evidence="16" type="ORF">LWI29_023474</name>
</gene>
<evidence type="ECO:0000313" key="16">
    <source>
        <dbReference type="EMBL" id="KAK0594289.1"/>
    </source>
</evidence>
<dbReference type="Gene3D" id="2.60.120.650">
    <property type="entry name" value="Cupin"/>
    <property type="match status" value="1"/>
</dbReference>
<feature type="domain" description="JmjC" evidence="15">
    <location>
        <begin position="749"/>
        <end position="976"/>
    </location>
</feature>
<dbReference type="Pfam" id="PF20167">
    <property type="entry name" value="Transposase_32"/>
    <property type="match status" value="1"/>
</dbReference>
<evidence type="ECO:0000256" key="7">
    <source>
        <dbReference type="ARBA" id="ARBA00023002"/>
    </source>
</evidence>
<dbReference type="PROSITE" id="PS50089">
    <property type="entry name" value="ZF_RING_2"/>
    <property type="match status" value="1"/>
</dbReference>
<dbReference type="AlphaFoldDB" id="A0AA39SLY5"/>
<comment type="subcellular location">
    <subcellularLocation>
        <location evidence="2">Nucleus</location>
    </subcellularLocation>
</comment>
<reference evidence="16" key="2">
    <citation type="submission" date="2023-06" db="EMBL/GenBank/DDBJ databases">
        <authorList>
            <person name="Swenson N.G."/>
            <person name="Wegrzyn J.L."/>
            <person name="Mcevoy S.L."/>
        </authorList>
    </citation>
    <scope>NUCLEOTIDE SEQUENCE</scope>
    <source>
        <strain evidence="16">NS2018</strain>
        <tissue evidence="16">Leaf</tissue>
    </source>
</reference>
<keyword evidence="11" id="KW-0539">Nucleus</keyword>
<name>A0AA39SLY5_ACESA</name>
<keyword evidence="10" id="KW-0804">Transcription</keyword>
<dbReference type="GO" id="GO:0008270">
    <property type="term" value="F:zinc ion binding"/>
    <property type="evidence" value="ECO:0007669"/>
    <property type="project" value="UniProtKB-KW"/>
</dbReference>
<dbReference type="GO" id="GO:0031490">
    <property type="term" value="F:chromatin DNA binding"/>
    <property type="evidence" value="ECO:0007669"/>
    <property type="project" value="TreeGrafter"/>
</dbReference>
<dbReference type="GO" id="GO:0003712">
    <property type="term" value="F:transcription coregulator activity"/>
    <property type="evidence" value="ECO:0007669"/>
    <property type="project" value="TreeGrafter"/>
</dbReference>
<dbReference type="SMART" id="SM00558">
    <property type="entry name" value="JmjC"/>
    <property type="match status" value="1"/>
</dbReference>
<dbReference type="PANTHER" id="PTHR12549:SF11">
    <property type="entry name" value="LYSINE-SPECIFIC DEMETHYLASE JMJ25"/>
    <property type="match status" value="1"/>
</dbReference>
<keyword evidence="4" id="KW-0479">Metal-binding</keyword>
<reference evidence="16" key="1">
    <citation type="journal article" date="2022" name="Plant J.">
        <title>Strategies of tolerance reflected in two North American maple genomes.</title>
        <authorList>
            <person name="McEvoy S.L."/>
            <person name="Sezen U.U."/>
            <person name="Trouern-Trend A."/>
            <person name="McMahon S.M."/>
            <person name="Schaberg P.G."/>
            <person name="Yang J."/>
            <person name="Wegrzyn J.L."/>
            <person name="Swenson N.G."/>
        </authorList>
    </citation>
    <scope>NUCLEOTIDE SEQUENCE</scope>
    <source>
        <strain evidence="16">NS2018</strain>
    </source>
</reference>
<evidence type="ECO:0000259" key="15">
    <source>
        <dbReference type="PROSITE" id="PS51184"/>
    </source>
</evidence>
<dbReference type="InterPro" id="IPR045109">
    <property type="entry name" value="LSDs-like"/>
</dbReference>